<dbReference type="InterPro" id="IPR013087">
    <property type="entry name" value="Znf_C2H2_type"/>
</dbReference>
<comment type="subcellular location">
    <subcellularLocation>
        <location evidence="1">Nucleus</location>
    </subcellularLocation>
</comment>
<keyword evidence="3" id="KW-0677">Repeat</keyword>
<dbReference type="GO" id="GO:0005634">
    <property type="term" value="C:nucleus"/>
    <property type="evidence" value="ECO:0007669"/>
    <property type="project" value="UniProtKB-SubCell"/>
</dbReference>
<evidence type="ECO:0000256" key="3">
    <source>
        <dbReference type="ARBA" id="ARBA00022737"/>
    </source>
</evidence>
<evidence type="ECO:0000256" key="9">
    <source>
        <dbReference type="SAM" id="MobiDB-lite"/>
    </source>
</evidence>
<name>A0AAV8W4S7_9CUCU</name>
<dbReference type="Gene3D" id="3.30.160.60">
    <property type="entry name" value="Classic Zinc Finger"/>
    <property type="match status" value="2"/>
</dbReference>
<dbReference type="InterPro" id="IPR036236">
    <property type="entry name" value="Znf_C2H2_sf"/>
</dbReference>
<evidence type="ECO:0000313" key="11">
    <source>
        <dbReference type="EMBL" id="KAJ8921096.1"/>
    </source>
</evidence>
<evidence type="ECO:0000256" key="1">
    <source>
        <dbReference type="ARBA" id="ARBA00004123"/>
    </source>
</evidence>
<feature type="domain" description="C2H2-type" evidence="10">
    <location>
        <begin position="276"/>
        <end position="304"/>
    </location>
</feature>
<dbReference type="GO" id="GO:0010468">
    <property type="term" value="P:regulation of gene expression"/>
    <property type="evidence" value="ECO:0007669"/>
    <property type="project" value="TreeGrafter"/>
</dbReference>
<dbReference type="SUPFAM" id="SSF57667">
    <property type="entry name" value="beta-beta-alpha zinc fingers"/>
    <property type="match status" value="1"/>
</dbReference>
<reference evidence="11 12" key="1">
    <citation type="journal article" date="2023" name="Insect Mol. Biol.">
        <title>Genome sequencing provides insights into the evolution of gene families encoding plant cell wall-degrading enzymes in longhorned beetles.</title>
        <authorList>
            <person name="Shin N.R."/>
            <person name="Okamura Y."/>
            <person name="Kirsch R."/>
            <person name="Pauchet Y."/>
        </authorList>
    </citation>
    <scope>NUCLEOTIDE SEQUENCE [LARGE SCALE GENOMIC DNA]</scope>
    <source>
        <strain evidence="11">EAD_L_NR</strain>
    </source>
</reference>
<dbReference type="GO" id="GO:0003677">
    <property type="term" value="F:DNA binding"/>
    <property type="evidence" value="ECO:0007669"/>
    <property type="project" value="UniProtKB-KW"/>
</dbReference>
<evidence type="ECO:0000256" key="7">
    <source>
        <dbReference type="ARBA" id="ARBA00023242"/>
    </source>
</evidence>
<keyword evidence="6" id="KW-0238">DNA-binding</keyword>
<keyword evidence="2" id="KW-0479">Metal-binding</keyword>
<evidence type="ECO:0000256" key="4">
    <source>
        <dbReference type="ARBA" id="ARBA00022771"/>
    </source>
</evidence>
<keyword evidence="5" id="KW-0862">Zinc</keyword>
<feature type="region of interest" description="Disordered" evidence="9">
    <location>
        <begin position="176"/>
        <end position="195"/>
    </location>
</feature>
<dbReference type="InterPro" id="IPR050331">
    <property type="entry name" value="Zinc_finger"/>
</dbReference>
<feature type="domain" description="C2H2-type" evidence="10">
    <location>
        <begin position="225"/>
        <end position="252"/>
    </location>
</feature>
<protein>
    <recommendedName>
        <fullName evidence="10">C2H2-type domain-containing protein</fullName>
    </recommendedName>
</protein>
<dbReference type="GO" id="GO:0008270">
    <property type="term" value="F:zinc ion binding"/>
    <property type="evidence" value="ECO:0007669"/>
    <property type="project" value="UniProtKB-KW"/>
</dbReference>
<sequence>MNETRFNLKNKHNRAQLSNVAEAKITGKSPHRSIQCCLCCSALNATHFNLLRHNSKYSNTPLLYIVEGVAGKVLPVHFDICLQCYDLLNELDAIDMRQIEIRNQLAKYLKNNIETGPKDFSQNVTVESKTEGDFFDSGMNIDTTSEVTPSDLLKTEDSIEFVKVEDVMQDTSTVKPVVETQDESKKHSSGDDTDTKPHKCYCSKAFRTSAELKSHMTTHSDQCGFICEICGQSYKRRPGFNVHMNMHKGINPFTCMYCKKILHSESCLDATLAHTYRCQICGEYFDRKVKLDKHLVQQHETVKCGLGNGKVLRRSFILDTASLKSNG</sequence>
<evidence type="ECO:0000256" key="5">
    <source>
        <dbReference type="ARBA" id="ARBA00022833"/>
    </source>
</evidence>
<organism evidence="11 12">
    <name type="scientific">Exocentrus adspersus</name>
    <dbReference type="NCBI Taxonomy" id="1586481"/>
    <lineage>
        <taxon>Eukaryota</taxon>
        <taxon>Metazoa</taxon>
        <taxon>Ecdysozoa</taxon>
        <taxon>Arthropoda</taxon>
        <taxon>Hexapoda</taxon>
        <taxon>Insecta</taxon>
        <taxon>Pterygota</taxon>
        <taxon>Neoptera</taxon>
        <taxon>Endopterygota</taxon>
        <taxon>Coleoptera</taxon>
        <taxon>Polyphaga</taxon>
        <taxon>Cucujiformia</taxon>
        <taxon>Chrysomeloidea</taxon>
        <taxon>Cerambycidae</taxon>
        <taxon>Lamiinae</taxon>
        <taxon>Acanthocinini</taxon>
        <taxon>Exocentrus</taxon>
    </lineage>
</organism>
<evidence type="ECO:0000259" key="10">
    <source>
        <dbReference type="PROSITE" id="PS50157"/>
    </source>
</evidence>
<evidence type="ECO:0000256" key="8">
    <source>
        <dbReference type="PROSITE-ProRule" id="PRU00042"/>
    </source>
</evidence>
<dbReference type="PROSITE" id="PS50157">
    <property type="entry name" value="ZINC_FINGER_C2H2_2"/>
    <property type="match status" value="2"/>
</dbReference>
<dbReference type="PANTHER" id="PTHR16515:SF49">
    <property type="entry name" value="GASTRULA ZINC FINGER PROTEIN XLCGF49.1-LIKE-RELATED"/>
    <property type="match status" value="1"/>
</dbReference>
<dbReference type="SMART" id="SM00355">
    <property type="entry name" value="ZnF_C2H2"/>
    <property type="match status" value="3"/>
</dbReference>
<dbReference type="Pfam" id="PF00096">
    <property type="entry name" value="zf-C2H2"/>
    <property type="match status" value="3"/>
</dbReference>
<comment type="caution">
    <text evidence="11">The sequence shown here is derived from an EMBL/GenBank/DDBJ whole genome shotgun (WGS) entry which is preliminary data.</text>
</comment>
<dbReference type="EMBL" id="JANEYG010000012">
    <property type="protein sequence ID" value="KAJ8921096.1"/>
    <property type="molecule type" value="Genomic_DNA"/>
</dbReference>
<dbReference type="PROSITE" id="PS00028">
    <property type="entry name" value="ZINC_FINGER_C2H2_1"/>
    <property type="match status" value="2"/>
</dbReference>
<evidence type="ECO:0000313" key="12">
    <source>
        <dbReference type="Proteomes" id="UP001159042"/>
    </source>
</evidence>
<dbReference type="Proteomes" id="UP001159042">
    <property type="component" value="Unassembled WGS sequence"/>
</dbReference>
<dbReference type="AlphaFoldDB" id="A0AAV8W4S7"/>
<keyword evidence="7" id="KW-0539">Nucleus</keyword>
<keyword evidence="4 8" id="KW-0863">Zinc-finger</keyword>
<evidence type="ECO:0000256" key="2">
    <source>
        <dbReference type="ARBA" id="ARBA00022723"/>
    </source>
</evidence>
<feature type="compositionally biased region" description="Basic and acidic residues" evidence="9">
    <location>
        <begin position="182"/>
        <end position="195"/>
    </location>
</feature>
<proteinExistence type="predicted"/>
<evidence type="ECO:0000256" key="6">
    <source>
        <dbReference type="ARBA" id="ARBA00023125"/>
    </source>
</evidence>
<dbReference type="PANTHER" id="PTHR16515">
    <property type="entry name" value="PR DOMAIN ZINC FINGER PROTEIN"/>
    <property type="match status" value="1"/>
</dbReference>
<accession>A0AAV8W4S7</accession>
<keyword evidence="12" id="KW-1185">Reference proteome</keyword>
<gene>
    <name evidence="11" type="ORF">NQ315_015894</name>
</gene>